<evidence type="ECO:0000313" key="3">
    <source>
        <dbReference type="WBParaSite" id="PDA_v2.g22323.t1"/>
    </source>
</evidence>
<keyword evidence="1" id="KW-0812">Transmembrane</keyword>
<evidence type="ECO:0000256" key="1">
    <source>
        <dbReference type="SAM" id="Phobius"/>
    </source>
</evidence>
<dbReference type="Proteomes" id="UP000887578">
    <property type="component" value="Unplaced"/>
</dbReference>
<reference evidence="3" key="1">
    <citation type="submission" date="2022-11" db="UniProtKB">
        <authorList>
            <consortium name="WormBaseParasite"/>
        </authorList>
    </citation>
    <scope>IDENTIFICATION</scope>
</reference>
<sequence>MSSNPAVAAASTAETEFKTKTFFTRALMLSKFLQIGINKPKTWLKNGLKFLSNQLMFIAVGICAVIGVASIIIQFGKQEIPLTFFTEYKVEIFGRVQCCAKNHCHNVSRIGVDLLDDNICKY</sequence>
<proteinExistence type="predicted"/>
<feature type="transmembrane region" description="Helical" evidence="1">
    <location>
        <begin position="55"/>
        <end position="75"/>
    </location>
</feature>
<dbReference type="WBParaSite" id="PDA_v2.g22323.t1">
    <property type="protein sequence ID" value="PDA_v2.g22323.t1"/>
    <property type="gene ID" value="PDA_v2.g22323"/>
</dbReference>
<name>A0A914Q583_9BILA</name>
<keyword evidence="1" id="KW-1133">Transmembrane helix</keyword>
<keyword evidence="1" id="KW-0472">Membrane</keyword>
<protein>
    <submittedName>
        <fullName evidence="3">Uncharacterized protein</fullName>
    </submittedName>
</protein>
<evidence type="ECO:0000313" key="2">
    <source>
        <dbReference type="Proteomes" id="UP000887578"/>
    </source>
</evidence>
<organism evidence="2 3">
    <name type="scientific">Panagrolaimus davidi</name>
    <dbReference type="NCBI Taxonomy" id="227884"/>
    <lineage>
        <taxon>Eukaryota</taxon>
        <taxon>Metazoa</taxon>
        <taxon>Ecdysozoa</taxon>
        <taxon>Nematoda</taxon>
        <taxon>Chromadorea</taxon>
        <taxon>Rhabditida</taxon>
        <taxon>Tylenchina</taxon>
        <taxon>Panagrolaimomorpha</taxon>
        <taxon>Panagrolaimoidea</taxon>
        <taxon>Panagrolaimidae</taxon>
        <taxon>Panagrolaimus</taxon>
    </lineage>
</organism>
<accession>A0A914Q583</accession>
<dbReference type="AlphaFoldDB" id="A0A914Q583"/>
<keyword evidence="2" id="KW-1185">Reference proteome</keyword>